<protein>
    <recommendedName>
        <fullName evidence="4">HTH marR-type domain-containing protein</fullName>
    </recommendedName>
</protein>
<dbReference type="EMBL" id="CP011494">
    <property type="protein sequence ID" value="AKO54041.1"/>
    <property type="molecule type" value="Genomic_DNA"/>
</dbReference>
<keyword evidence="2" id="KW-0238">DNA-binding</keyword>
<dbReference type="PROSITE" id="PS01117">
    <property type="entry name" value="HTH_MARR_1"/>
    <property type="match status" value="1"/>
</dbReference>
<feature type="domain" description="HTH marR-type" evidence="4">
    <location>
        <begin position="10"/>
        <end position="142"/>
    </location>
</feature>
<dbReference type="InterPro" id="IPR039422">
    <property type="entry name" value="MarR/SlyA-like"/>
</dbReference>
<keyword evidence="6" id="KW-1185">Reference proteome</keyword>
<dbReference type="GO" id="GO:0006950">
    <property type="term" value="P:response to stress"/>
    <property type="evidence" value="ECO:0007669"/>
    <property type="project" value="TreeGrafter"/>
</dbReference>
<keyword evidence="1" id="KW-0805">Transcription regulation</keyword>
<sequence>MIEKDQTPIMFQFFTEIGIIEQLIRAKLERALPDGIKISQFTVLHHLIRLQGKWSPARLANAFQVTKAAMTNTLQRLESRGLIKIEADPSDGRGKLVSLSLAGRKMHEKCVKNVGPLLSNIEQEFDGQKFLIALPFLEELRSYLDDNR</sequence>
<dbReference type="PATRIC" id="fig|330734.3.peg.3713"/>
<dbReference type="STRING" id="330734.ABA45_17675"/>
<dbReference type="GO" id="GO:0003677">
    <property type="term" value="F:DNA binding"/>
    <property type="evidence" value="ECO:0007669"/>
    <property type="project" value="UniProtKB-KW"/>
</dbReference>
<evidence type="ECO:0000256" key="3">
    <source>
        <dbReference type="ARBA" id="ARBA00023163"/>
    </source>
</evidence>
<proteinExistence type="predicted"/>
<evidence type="ECO:0000256" key="2">
    <source>
        <dbReference type="ARBA" id="ARBA00023125"/>
    </source>
</evidence>
<dbReference type="PANTHER" id="PTHR33164">
    <property type="entry name" value="TRANSCRIPTIONAL REGULATOR, MARR FAMILY"/>
    <property type="match status" value="1"/>
</dbReference>
<dbReference type="AlphaFoldDB" id="A0A0H4I4M1"/>
<dbReference type="PRINTS" id="PR00598">
    <property type="entry name" value="HTHMARR"/>
</dbReference>
<dbReference type="InterPro" id="IPR036390">
    <property type="entry name" value="WH_DNA-bd_sf"/>
</dbReference>
<dbReference type="SMART" id="SM00347">
    <property type="entry name" value="HTH_MARR"/>
    <property type="match status" value="1"/>
</dbReference>
<gene>
    <name evidence="5" type="ORF">ABA45_17675</name>
</gene>
<dbReference type="PANTHER" id="PTHR33164:SF43">
    <property type="entry name" value="HTH-TYPE TRANSCRIPTIONAL REPRESSOR YETL"/>
    <property type="match status" value="1"/>
</dbReference>
<dbReference type="GO" id="GO:0003700">
    <property type="term" value="F:DNA-binding transcription factor activity"/>
    <property type="evidence" value="ECO:0007669"/>
    <property type="project" value="InterPro"/>
</dbReference>
<dbReference type="Proteomes" id="UP000036406">
    <property type="component" value="Chromosome"/>
</dbReference>
<dbReference type="Pfam" id="PF12802">
    <property type="entry name" value="MarR_2"/>
    <property type="match status" value="1"/>
</dbReference>
<dbReference type="InterPro" id="IPR036388">
    <property type="entry name" value="WH-like_DNA-bd_sf"/>
</dbReference>
<name>A0A0H4I4M1_9GAMM</name>
<evidence type="ECO:0000259" key="4">
    <source>
        <dbReference type="PROSITE" id="PS50995"/>
    </source>
</evidence>
<dbReference type="RefSeq" id="WP_048388355.1">
    <property type="nucleotide sequence ID" value="NZ_CP011494.1"/>
</dbReference>
<dbReference type="InterPro" id="IPR000835">
    <property type="entry name" value="HTH_MarR-typ"/>
</dbReference>
<dbReference type="Gene3D" id="1.10.10.10">
    <property type="entry name" value="Winged helix-like DNA-binding domain superfamily/Winged helix DNA-binding domain"/>
    <property type="match status" value="1"/>
</dbReference>
<evidence type="ECO:0000256" key="1">
    <source>
        <dbReference type="ARBA" id="ARBA00023015"/>
    </source>
</evidence>
<organism evidence="5 6">
    <name type="scientific">Marinobacter psychrophilus</name>
    <dbReference type="NCBI Taxonomy" id="330734"/>
    <lineage>
        <taxon>Bacteria</taxon>
        <taxon>Pseudomonadati</taxon>
        <taxon>Pseudomonadota</taxon>
        <taxon>Gammaproteobacteria</taxon>
        <taxon>Pseudomonadales</taxon>
        <taxon>Marinobacteraceae</taxon>
        <taxon>Marinobacter</taxon>
    </lineage>
</organism>
<evidence type="ECO:0000313" key="5">
    <source>
        <dbReference type="EMBL" id="AKO54041.1"/>
    </source>
</evidence>
<keyword evidence="3" id="KW-0804">Transcription</keyword>
<evidence type="ECO:0000313" key="6">
    <source>
        <dbReference type="Proteomes" id="UP000036406"/>
    </source>
</evidence>
<dbReference type="PROSITE" id="PS50995">
    <property type="entry name" value="HTH_MARR_2"/>
    <property type="match status" value="1"/>
</dbReference>
<dbReference type="SUPFAM" id="SSF46785">
    <property type="entry name" value="Winged helix' DNA-binding domain"/>
    <property type="match status" value="1"/>
</dbReference>
<dbReference type="InterPro" id="IPR023187">
    <property type="entry name" value="Tscrpt_reg_MarR-type_CS"/>
</dbReference>
<dbReference type="KEGG" id="mpq:ABA45_17675"/>
<reference evidence="5 6" key="1">
    <citation type="submission" date="2015-05" db="EMBL/GenBank/DDBJ databases">
        <title>Complete genome of Marinobacter psychrophilus strain 20041T isolated from sea-ice of the Canadian Basin.</title>
        <authorList>
            <person name="Song L."/>
            <person name="Ren L."/>
            <person name="Yu Y."/>
            <person name="Wang X."/>
        </authorList>
    </citation>
    <scope>NUCLEOTIDE SEQUENCE [LARGE SCALE GENOMIC DNA]</scope>
    <source>
        <strain evidence="5 6">20041</strain>
    </source>
</reference>
<accession>A0A0H4I4M1</accession>